<dbReference type="PANTHER" id="PTHR22625">
    <property type="entry name" value="PLEXIN"/>
    <property type="match status" value="1"/>
</dbReference>
<dbReference type="CDD" id="cd00102">
    <property type="entry name" value="IPT"/>
    <property type="match status" value="8"/>
</dbReference>
<dbReference type="Pfam" id="PF00092">
    <property type="entry name" value="VWA"/>
    <property type="match status" value="1"/>
</dbReference>
<dbReference type="Pfam" id="PF01833">
    <property type="entry name" value="TIG"/>
    <property type="match status" value="8"/>
</dbReference>
<sequence length="1075" mass="114441">MPGQPSQSHISLINNHKRRRVMNKKSIALLLLSFVLLISGVPVQPASASSASYVTATKSLNPSSILVGGETEVTLNIQGTPPFNVVKPNDVLLVIDRSGSMGTEKMNAAKSAAKGFIDLMDLTQHRVGIVDYSSDVRSYDLTTDAAGAKSYIDTLFANGGTATGDAINVSTELLANHRDEAQPVIVLLTDGEATGTGDGLNAFDYALKKANEAKDAGIVFYTIALLNVGDNPDNSAPNNLLKNMATTSHHHHFVLGSVGLSAIYEAIVQEIGLASAYDVVVKDVVAPGFEIVPDSYLNNIPKPEVVGNTLTWRFLELKDDTLTFTYSIRQKPGGKNGTFPVTTTESVITYKDYTGSSKTYRIPTANLEVTYLPPVIDSITPDKGLTAGGEPVTITGANFRANAKVMFGTKFATNVVVVNENEITATTPDGTQGMTQVKVINDDSQSDTIDFAYYAIPEITSITPTNGPISGNTNVKIYGKNFMNGVKVKFGDRYVTSLTYYNSGYLYLQTPATDTWGAVDVVIENPDGTTTVLEDGFFYDEPPKLTLTDVAPNEGLTTGDEIVVLTGMEFKAGAKVFFGDIESPSVTVNSASRLTVKTPVAPEGTVDVKVVNTDGAESVLSQAFTFLPPPPPNPPQITAVSPNSGRLDESTLVYVDGKDFVSGAVVYFDENEVSTSFLSDTRLRFRTPIGNEVKSVAIKVVNPDGQSDVLEDAFSYLPPPEKPDPVINGVTPANGPMAGGTLIYVDGANYQQGIQLFMVRDGVETPLSADYLSSSRLRLRTPAVNAPGAVDFKVVNPDMKEATLLSAFTYDPPPVIPAPTVSLISPSVGNTKGGNIVEITGENFQRNATVSFGGYTVGLHTFVSDTKIRVRAPEVTTAGIVDVTVTNPDGQFFTVNNGYTFEELQPIITNVSPSNGPLAGGTLVYVDGMYLEPSLTVTFNGNVINYDYLSATRVRFRTPAGTAPGPVDIVITNPNGNSATSQFTYDAPPPVPAPTLRALSPTSGPVNGGTLLYVDGSNFVSGAKVHIDGVEYSADLLSATRLRLRTPRANAPGAVEVRVVNPDGQQSGALYFEYR</sequence>
<evidence type="ECO:0000313" key="2">
    <source>
        <dbReference type="EMBL" id="MUG68095.1"/>
    </source>
</evidence>
<feature type="domain" description="VWFA" evidence="1">
    <location>
        <begin position="90"/>
        <end position="271"/>
    </location>
</feature>
<protein>
    <submittedName>
        <fullName evidence="2">VWA domain-containing protein</fullName>
    </submittedName>
</protein>
<dbReference type="Gene3D" id="2.60.40.10">
    <property type="entry name" value="Immunoglobulins"/>
    <property type="match status" value="8"/>
</dbReference>
<dbReference type="InterPro" id="IPR002909">
    <property type="entry name" value="IPT_dom"/>
</dbReference>
<dbReference type="Proteomes" id="UP000435177">
    <property type="component" value="Unassembled WGS sequence"/>
</dbReference>
<dbReference type="PANTHER" id="PTHR22625:SF44">
    <property type="entry name" value="PLEXIN-B"/>
    <property type="match status" value="1"/>
</dbReference>
<dbReference type="EMBL" id="WOAA01000021">
    <property type="protein sequence ID" value="MUG68095.1"/>
    <property type="molecule type" value="Genomic_DNA"/>
</dbReference>
<dbReference type="SUPFAM" id="SSF81296">
    <property type="entry name" value="E set domains"/>
    <property type="match status" value="8"/>
</dbReference>
<dbReference type="InterPro" id="IPR036465">
    <property type="entry name" value="vWFA_dom_sf"/>
</dbReference>
<dbReference type="CDD" id="cd00198">
    <property type="entry name" value="vWFA"/>
    <property type="match status" value="1"/>
</dbReference>
<proteinExistence type="predicted"/>
<name>A0ABW9T450_9BACL</name>
<gene>
    <name evidence="2" type="ORF">GNP94_19105</name>
</gene>
<dbReference type="InterPro" id="IPR002035">
    <property type="entry name" value="VWF_A"/>
</dbReference>
<accession>A0ABW9T450</accession>
<dbReference type="PRINTS" id="PR00453">
    <property type="entry name" value="VWFADOMAIN"/>
</dbReference>
<dbReference type="Gene3D" id="3.40.50.410">
    <property type="entry name" value="von Willebrand factor, type A domain"/>
    <property type="match status" value="1"/>
</dbReference>
<dbReference type="PROSITE" id="PS50234">
    <property type="entry name" value="VWFA"/>
    <property type="match status" value="1"/>
</dbReference>
<reference evidence="2 3" key="1">
    <citation type="submission" date="2019-11" db="EMBL/GenBank/DDBJ databases">
        <title>Draft genome sequences of five Paenibacillus species of dairy origin.</title>
        <authorList>
            <person name="Olajide A.M."/>
            <person name="Chen S."/>
            <person name="Lapointe G."/>
        </authorList>
    </citation>
    <scope>NUCLEOTIDE SEQUENCE [LARGE SCALE GENOMIC DNA]</scope>
    <source>
        <strain evidence="2 3">3CS1</strain>
    </source>
</reference>
<dbReference type="SMART" id="SM00327">
    <property type="entry name" value="VWA"/>
    <property type="match status" value="1"/>
</dbReference>
<dbReference type="SMART" id="SM00429">
    <property type="entry name" value="IPT"/>
    <property type="match status" value="8"/>
</dbReference>
<evidence type="ECO:0000313" key="3">
    <source>
        <dbReference type="Proteomes" id="UP000435177"/>
    </source>
</evidence>
<dbReference type="InterPro" id="IPR014756">
    <property type="entry name" value="Ig_E-set"/>
</dbReference>
<evidence type="ECO:0000259" key="1">
    <source>
        <dbReference type="PROSITE" id="PS50234"/>
    </source>
</evidence>
<dbReference type="InterPro" id="IPR013783">
    <property type="entry name" value="Ig-like_fold"/>
</dbReference>
<keyword evidence="3" id="KW-1185">Reference proteome</keyword>
<organism evidence="2 3">
    <name type="scientific">Paenibacillus campinasensis</name>
    <dbReference type="NCBI Taxonomy" id="66347"/>
    <lineage>
        <taxon>Bacteria</taxon>
        <taxon>Bacillati</taxon>
        <taxon>Bacillota</taxon>
        <taxon>Bacilli</taxon>
        <taxon>Bacillales</taxon>
        <taxon>Paenibacillaceae</taxon>
        <taxon>Paenibacillus</taxon>
    </lineage>
</organism>
<dbReference type="InterPro" id="IPR031148">
    <property type="entry name" value="Plexin"/>
</dbReference>
<comment type="caution">
    <text evidence="2">The sequence shown here is derived from an EMBL/GenBank/DDBJ whole genome shotgun (WGS) entry which is preliminary data.</text>
</comment>
<dbReference type="SUPFAM" id="SSF53300">
    <property type="entry name" value="vWA-like"/>
    <property type="match status" value="1"/>
</dbReference>